<name>A0ABD1QIU2_9LAMI</name>
<dbReference type="GO" id="GO:0005516">
    <property type="term" value="F:calmodulin binding"/>
    <property type="evidence" value="ECO:0007669"/>
    <property type="project" value="UniProtKB-KW"/>
</dbReference>
<feature type="compositionally biased region" description="Low complexity" evidence="3">
    <location>
        <begin position="1"/>
        <end position="12"/>
    </location>
</feature>
<evidence type="ECO:0000313" key="5">
    <source>
        <dbReference type="Proteomes" id="UP001604336"/>
    </source>
</evidence>
<dbReference type="SUPFAM" id="SSF52540">
    <property type="entry name" value="P-loop containing nucleoside triphosphate hydrolases"/>
    <property type="match status" value="1"/>
</dbReference>
<keyword evidence="2" id="KW-0175">Coiled coil</keyword>
<keyword evidence="1" id="KW-0112">Calmodulin-binding</keyword>
<dbReference type="InterPro" id="IPR027417">
    <property type="entry name" value="P-loop_NTPase"/>
</dbReference>
<dbReference type="Gene3D" id="1.20.5.190">
    <property type="match status" value="1"/>
</dbReference>
<feature type="coiled-coil region" evidence="2">
    <location>
        <begin position="266"/>
        <end position="314"/>
    </location>
</feature>
<protein>
    <submittedName>
        <fullName evidence="4">Myosin-2</fullName>
    </submittedName>
</protein>
<dbReference type="EMBL" id="JBFOLK010000011">
    <property type="protein sequence ID" value="KAL2476130.1"/>
    <property type="molecule type" value="Genomic_DNA"/>
</dbReference>
<dbReference type="Pfam" id="PF00612">
    <property type="entry name" value="IQ"/>
    <property type="match status" value="2"/>
</dbReference>
<feature type="compositionally biased region" description="Low complexity" evidence="3">
    <location>
        <begin position="59"/>
        <end position="75"/>
    </location>
</feature>
<evidence type="ECO:0000313" key="4">
    <source>
        <dbReference type="EMBL" id="KAL2476130.1"/>
    </source>
</evidence>
<accession>A0ABD1QIU2</accession>
<organism evidence="4 5">
    <name type="scientific">Abeliophyllum distichum</name>
    <dbReference type="NCBI Taxonomy" id="126358"/>
    <lineage>
        <taxon>Eukaryota</taxon>
        <taxon>Viridiplantae</taxon>
        <taxon>Streptophyta</taxon>
        <taxon>Embryophyta</taxon>
        <taxon>Tracheophyta</taxon>
        <taxon>Spermatophyta</taxon>
        <taxon>Magnoliopsida</taxon>
        <taxon>eudicotyledons</taxon>
        <taxon>Gunneridae</taxon>
        <taxon>Pentapetalae</taxon>
        <taxon>asterids</taxon>
        <taxon>lamiids</taxon>
        <taxon>Lamiales</taxon>
        <taxon>Oleaceae</taxon>
        <taxon>Forsythieae</taxon>
        <taxon>Abeliophyllum</taxon>
    </lineage>
</organism>
<sequence>MLSMSSNSIARSSMEEMLDSLRRKNENERPKDMPPALPARPKPASRARLPSSKRKLPKSIENGESESSASSSNFNVKKEDTKSLRGNSIVVNRVKEWEKLCEPMSEDKDRAKLDSSPLGLHPRFRESEWDDNVGYFIEKIGALEDARNQVLQGTLAVQKCFRGHHARRYFHELKEGVITLQSFIRGEISRSKHCALLKLNEHVACGMPDKQRMSVVKIQSAIRRWLAKRKFGYLRKSKRSNVAKRKPDTKIYDDKDMPPDMLPSVVEELQGKVMMAEAILGQKERENSALRWQIRQFQAQWSEYEAKMKSLEEVWQKHTASLQMSLAAAKMNLGADDNAGQPASIDDSLSPCCYEFKDMSMGTQTPGGGTPIKFIYNGIDLGAGRLTTGGLHAISSLVKEFEERKKKFDDEVRAIDDVTSGHSPAVHPEEELQSLKSRFQLWKKDYRARLREAKAKVYRLGQDEAEKNRLRWWGKEEQNILAF</sequence>
<dbReference type="PROSITE" id="PS50096">
    <property type="entry name" value="IQ"/>
    <property type="match status" value="3"/>
</dbReference>
<evidence type="ECO:0000256" key="3">
    <source>
        <dbReference type="SAM" id="MobiDB-lite"/>
    </source>
</evidence>
<proteinExistence type="predicted"/>
<dbReference type="InterPro" id="IPR000048">
    <property type="entry name" value="IQ_motif_EF-hand-BS"/>
</dbReference>
<dbReference type="AlphaFoldDB" id="A0ABD1QIU2"/>
<feature type="compositionally biased region" description="Basic and acidic residues" evidence="3">
    <location>
        <begin position="19"/>
        <end position="32"/>
    </location>
</feature>
<dbReference type="Proteomes" id="UP001604336">
    <property type="component" value="Unassembled WGS sequence"/>
</dbReference>
<dbReference type="SMART" id="SM00015">
    <property type="entry name" value="IQ"/>
    <property type="match status" value="3"/>
</dbReference>
<dbReference type="PANTHER" id="PTHR13140:SF706">
    <property type="entry name" value="DILUTE CLASS UNCONVENTIONAL MYOSIN, ISOFORM C"/>
    <property type="match status" value="1"/>
</dbReference>
<reference evidence="5" key="1">
    <citation type="submission" date="2024-07" db="EMBL/GenBank/DDBJ databases">
        <title>Two chromosome-level genome assemblies of Korean endemic species Abeliophyllum distichum and Forsythia ovata (Oleaceae).</title>
        <authorList>
            <person name="Jang H."/>
        </authorList>
    </citation>
    <scope>NUCLEOTIDE SEQUENCE [LARGE SCALE GENOMIC DNA]</scope>
</reference>
<keyword evidence="5" id="KW-1185">Reference proteome</keyword>
<dbReference type="PANTHER" id="PTHR13140">
    <property type="entry name" value="MYOSIN"/>
    <property type="match status" value="1"/>
</dbReference>
<evidence type="ECO:0000256" key="1">
    <source>
        <dbReference type="ARBA" id="ARBA00022860"/>
    </source>
</evidence>
<evidence type="ECO:0000256" key="2">
    <source>
        <dbReference type="SAM" id="Coils"/>
    </source>
</evidence>
<comment type="caution">
    <text evidence="4">The sequence shown here is derived from an EMBL/GenBank/DDBJ whole genome shotgun (WGS) entry which is preliminary data.</text>
</comment>
<gene>
    <name evidence="4" type="ORF">Adt_36866</name>
</gene>
<feature type="region of interest" description="Disordered" evidence="3">
    <location>
        <begin position="1"/>
        <end position="82"/>
    </location>
</feature>